<organism evidence="2 3">
    <name type="scientific">Alkalibacterium pelagium</name>
    <dbReference type="NCBI Taxonomy" id="426702"/>
    <lineage>
        <taxon>Bacteria</taxon>
        <taxon>Bacillati</taxon>
        <taxon>Bacillota</taxon>
        <taxon>Bacilli</taxon>
        <taxon>Lactobacillales</taxon>
        <taxon>Carnobacteriaceae</taxon>
        <taxon>Alkalibacterium</taxon>
    </lineage>
</organism>
<dbReference type="OrthoDB" id="5459053at2"/>
<keyword evidence="3" id="KW-1185">Reference proteome</keyword>
<feature type="chain" id="PRO_5038434082" evidence="1">
    <location>
        <begin position="20"/>
        <end position="164"/>
    </location>
</feature>
<evidence type="ECO:0000313" key="3">
    <source>
        <dbReference type="Proteomes" id="UP000199081"/>
    </source>
</evidence>
<dbReference type="Pfam" id="PF04307">
    <property type="entry name" value="YdjM"/>
    <property type="match status" value="1"/>
</dbReference>
<proteinExistence type="predicted"/>
<keyword evidence="1" id="KW-0732">Signal</keyword>
<dbReference type="PANTHER" id="PTHR35531:SF1">
    <property type="entry name" value="INNER MEMBRANE PROTEIN YBCI-RELATED"/>
    <property type="match status" value="1"/>
</dbReference>
<evidence type="ECO:0000313" key="2">
    <source>
        <dbReference type="EMBL" id="SEL31661.1"/>
    </source>
</evidence>
<reference evidence="3" key="1">
    <citation type="submission" date="2016-10" db="EMBL/GenBank/DDBJ databases">
        <authorList>
            <person name="Varghese N."/>
            <person name="Submissions S."/>
        </authorList>
    </citation>
    <scope>NUCLEOTIDE SEQUENCE [LARGE SCALE GENOMIC DNA]</scope>
    <source>
        <strain evidence="3">DSM 19183</strain>
    </source>
</reference>
<accession>A0A1H7P796</accession>
<gene>
    <name evidence="2" type="ORF">SAMN04488099_11812</name>
</gene>
<evidence type="ECO:0000256" key="1">
    <source>
        <dbReference type="SAM" id="SignalP"/>
    </source>
</evidence>
<dbReference type="InterPro" id="IPR007404">
    <property type="entry name" value="YdjM-like"/>
</dbReference>
<dbReference type="EMBL" id="FNZU01000018">
    <property type="protein sequence ID" value="SEL31661.1"/>
    <property type="molecule type" value="Genomic_DNA"/>
</dbReference>
<dbReference type="RefSeq" id="WP_091482859.1">
    <property type="nucleotide sequence ID" value="NZ_BJYC01000022.1"/>
</dbReference>
<name>A0A1H7P796_9LACT</name>
<protein>
    <submittedName>
        <fullName evidence="2">Inner membrane protein</fullName>
    </submittedName>
</protein>
<feature type="signal peptide" evidence="1">
    <location>
        <begin position="1"/>
        <end position="19"/>
    </location>
</feature>
<sequence>MQYKTHLAVTYAAALPALASTGNLTIGNTVALGIGTLFPDIDHPKSFIGNRTGGISHSIGAVFGHRGLAHSILGVVFFQLISKWVLNYLQLPPEFADWFIVGYIAHLVEDSFSKTGVAWLQPLYSRRIQFGFKKLYYSTGKSSESLILGVAMAALIYQVMQFVL</sequence>
<dbReference type="AlphaFoldDB" id="A0A1H7P796"/>
<dbReference type="PANTHER" id="PTHR35531">
    <property type="entry name" value="INNER MEMBRANE PROTEIN YBCI-RELATED"/>
    <property type="match status" value="1"/>
</dbReference>
<dbReference type="Proteomes" id="UP000199081">
    <property type="component" value="Unassembled WGS sequence"/>
</dbReference>